<dbReference type="AlphaFoldDB" id="A0A9X0EFD0"/>
<dbReference type="PANTHER" id="PTHR37024:SF5">
    <property type="entry name" value="IMPA N-TERMINAL DOMAIN-CONTAINING PROTEIN"/>
    <property type="match status" value="1"/>
</dbReference>
<dbReference type="OrthoDB" id="1522895at2"/>
<evidence type="ECO:0000259" key="2">
    <source>
        <dbReference type="Pfam" id="PF06812"/>
    </source>
</evidence>
<proteinExistence type="predicted"/>
<dbReference type="RefSeq" id="WP_037009478.1">
    <property type="nucleotide sequence ID" value="NZ_JRMB01000001.1"/>
</dbReference>
<evidence type="ECO:0000313" key="3">
    <source>
        <dbReference type="EMBL" id="KGF64782.1"/>
    </source>
</evidence>
<organism evidence="3 4">
    <name type="scientific">Pseudomonas lutea</name>
    <dbReference type="NCBI Taxonomy" id="243924"/>
    <lineage>
        <taxon>Bacteria</taxon>
        <taxon>Pseudomonadati</taxon>
        <taxon>Pseudomonadota</taxon>
        <taxon>Gammaproteobacteria</taxon>
        <taxon>Pseudomonadales</taxon>
        <taxon>Pseudomonadaceae</taxon>
        <taxon>Pseudomonas</taxon>
    </lineage>
</organism>
<dbReference type="Pfam" id="PF06812">
    <property type="entry name" value="ImpA_N"/>
    <property type="match status" value="1"/>
</dbReference>
<comment type="caution">
    <text evidence="3">The sequence shown here is derived from an EMBL/GenBank/DDBJ whole genome shotgun (WGS) entry which is preliminary data.</text>
</comment>
<gene>
    <name evidence="3" type="ORF">LT42_02040</name>
</gene>
<dbReference type="InterPro" id="IPR017739">
    <property type="entry name" value="T6SS-assoc_VCA0119"/>
</dbReference>
<dbReference type="Proteomes" id="UP000029719">
    <property type="component" value="Unassembled WGS sequence"/>
</dbReference>
<protein>
    <submittedName>
        <fullName evidence="3">Type VI secretion protein ImpA</fullName>
    </submittedName>
</protein>
<name>A0A9X0EFD0_9PSED</name>
<evidence type="ECO:0000256" key="1">
    <source>
        <dbReference type="SAM" id="MobiDB-lite"/>
    </source>
</evidence>
<feature type="domain" description="ImpA N-terminal" evidence="2">
    <location>
        <begin position="19"/>
        <end position="127"/>
    </location>
</feature>
<sequence>MPHSCALSAHCLELAKVSISKENFAGKDVRYSSEYESLESELSKAQSMHDGGQVDWLKVREQSEILLATQSKDLRIGAWLTWALYQRESFPGLVAGLGLIHELCANHWSDIYPVKQRTRCAAIHWLVPRIERVLDDNAVLNEQPALGDRLIAVLENLDQVFARHLDADAPPLLPICRRIRSLVQPAADTLPQAQGATPVQPQQSATPKAAPVSMIQSEKDAHKCLRQLQESARPLCDWWLNQKVGDVRALRLNRSLPWLLIESMPESNTEQITALRGLPADRLKTYQDKYEHRRYADLLVELEASLAKAPFWFDGQRMVWECLQGVHADVAMREVELHFALFLQRLPGVTELRFHDGVPFADAATKAWISGSVMPRLQCAVAPPSVEAAGAQLPWECALSDALSVLSQDGLKTAVRILKHGMRSAHGKRARFFWQLSLARLCFTARRYELAKTQLETLDQTLEQSGLDAWEPDLALQVLQLLHSCLALLPLNQGVRDHKDQVYRRLCHLDLEVALEQA</sequence>
<dbReference type="NCBIfam" id="TIGR03362">
    <property type="entry name" value="VI_chp_7"/>
    <property type="match status" value="1"/>
</dbReference>
<evidence type="ECO:0000313" key="4">
    <source>
        <dbReference type="Proteomes" id="UP000029719"/>
    </source>
</evidence>
<feature type="compositionally biased region" description="Polar residues" evidence="1">
    <location>
        <begin position="191"/>
        <end position="206"/>
    </location>
</feature>
<dbReference type="PANTHER" id="PTHR37024">
    <property type="entry name" value="TYPE VI SECRETION SYSTEM DUF2094 AND IMPA-RELATED DOMAIN PROTEIN"/>
    <property type="match status" value="1"/>
</dbReference>
<dbReference type="InterPro" id="IPR010657">
    <property type="entry name" value="ImpA_N"/>
</dbReference>
<dbReference type="EMBL" id="JRMB01000001">
    <property type="protein sequence ID" value="KGF64782.1"/>
    <property type="molecule type" value="Genomic_DNA"/>
</dbReference>
<accession>A0A9X0EFD0</accession>
<reference evidence="3 4" key="1">
    <citation type="submission" date="2014-09" db="EMBL/GenBank/DDBJ databases">
        <title>Genome sequence of Pseudomonas lutea strain DSM 17257T.</title>
        <authorList>
            <person name="Kwak Y."/>
            <person name="Shin J.-H."/>
        </authorList>
    </citation>
    <scope>NUCLEOTIDE SEQUENCE [LARGE SCALE GENOMIC DNA]</scope>
    <source>
        <strain evidence="3 4">DSM 17257</strain>
    </source>
</reference>
<feature type="region of interest" description="Disordered" evidence="1">
    <location>
        <begin position="191"/>
        <end position="210"/>
    </location>
</feature>
<dbReference type="Pfam" id="PF16989">
    <property type="entry name" value="T6SS_VasJ"/>
    <property type="match status" value="1"/>
</dbReference>